<dbReference type="PANTHER" id="PTHR14027:SF2">
    <property type="entry name" value="RNA POLYMERASE-ASSOCIATED PROTEIN CTR9 HOMOLOG"/>
    <property type="match status" value="1"/>
</dbReference>
<accession>A0A423X915</accession>
<reference evidence="7 8" key="1">
    <citation type="submission" date="2015-09" db="EMBL/GenBank/DDBJ databases">
        <title>Host preference determinants of Valsa canker pathogens revealed by comparative genomics.</title>
        <authorList>
            <person name="Yin Z."/>
            <person name="Huang L."/>
        </authorList>
    </citation>
    <scope>NUCLEOTIDE SEQUENCE [LARGE SCALE GENOMIC DNA]</scope>
    <source>
        <strain evidence="7 8">03-1</strain>
    </source>
</reference>
<dbReference type="Pfam" id="PF13432">
    <property type="entry name" value="TPR_16"/>
    <property type="match status" value="1"/>
</dbReference>
<evidence type="ECO:0000313" key="7">
    <source>
        <dbReference type="EMBL" id="ROW12534.1"/>
    </source>
</evidence>
<dbReference type="GO" id="GO:0006355">
    <property type="term" value="P:regulation of DNA-templated transcription"/>
    <property type="evidence" value="ECO:0007669"/>
    <property type="project" value="InterPro"/>
</dbReference>
<dbReference type="SUPFAM" id="SSF81901">
    <property type="entry name" value="HCP-like"/>
    <property type="match status" value="1"/>
</dbReference>
<dbReference type="Pfam" id="PF13176">
    <property type="entry name" value="TPR_7"/>
    <property type="match status" value="1"/>
</dbReference>
<dbReference type="InterPro" id="IPR031101">
    <property type="entry name" value="Ctr9"/>
</dbReference>
<evidence type="ECO:0000259" key="6">
    <source>
        <dbReference type="Pfam" id="PF07859"/>
    </source>
</evidence>
<dbReference type="GO" id="GO:0016787">
    <property type="term" value="F:hydrolase activity"/>
    <property type="evidence" value="ECO:0007669"/>
    <property type="project" value="InterPro"/>
</dbReference>
<feature type="repeat" description="TPR" evidence="3">
    <location>
        <begin position="218"/>
        <end position="251"/>
    </location>
</feature>
<keyword evidence="2 3" id="KW-0802">TPR repeat</keyword>
<comment type="caution">
    <text evidence="7">The sequence shown here is derived from an EMBL/GenBank/DDBJ whole genome shotgun (WGS) entry which is preliminary data.</text>
</comment>
<feature type="region of interest" description="Disordered" evidence="5">
    <location>
        <begin position="933"/>
        <end position="961"/>
    </location>
</feature>
<feature type="repeat" description="TPR" evidence="3">
    <location>
        <begin position="799"/>
        <end position="832"/>
    </location>
</feature>
<keyword evidence="8" id="KW-1185">Reference proteome</keyword>
<dbReference type="EMBL" id="LKEA01000001">
    <property type="protein sequence ID" value="ROW12534.1"/>
    <property type="molecule type" value="Genomic_DNA"/>
</dbReference>
<feature type="region of interest" description="Disordered" evidence="5">
    <location>
        <begin position="990"/>
        <end position="1226"/>
    </location>
</feature>
<feature type="compositionally biased region" description="Low complexity" evidence="5">
    <location>
        <begin position="1212"/>
        <end position="1226"/>
    </location>
</feature>
<evidence type="ECO:0000313" key="8">
    <source>
        <dbReference type="Proteomes" id="UP000283895"/>
    </source>
</evidence>
<gene>
    <name evidence="7" type="ORF">VMCG_00194</name>
</gene>
<feature type="compositionally biased region" description="Acidic residues" evidence="5">
    <location>
        <begin position="1083"/>
        <end position="1094"/>
    </location>
</feature>
<dbReference type="InterPro" id="IPR019734">
    <property type="entry name" value="TPR_rpt"/>
</dbReference>
<dbReference type="OrthoDB" id="343875at2759"/>
<dbReference type="PROSITE" id="PS50005">
    <property type="entry name" value="TPR"/>
    <property type="match status" value="3"/>
</dbReference>
<dbReference type="Pfam" id="PF07859">
    <property type="entry name" value="Abhydrolase_3"/>
    <property type="match status" value="1"/>
</dbReference>
<dbReference type="Gene3D" id="3.40.50.1820">
    <property type="entry name" value="alpha/beta hydrolase"/>
    <property type="match status" value="1"/>
</dbReference>
<dbReference type="Gene3D" id="1.25.40.10">
    <property type="entry name" value="Tetratricopeptide repeat domain"/>
    <property type="match status" value="3"/>
</dbReference>
<dbReference type="GO" id="GO:0000993">
    <property type="term" value="F:RNA polymerase II complex binding"/>
    <property type="evidence" value="ECO:0007669"/>
    <property type="project" value="TreeGrafter"/>
</dbReference>
<dbReference type="Proteomes" id="UP000283895">
    <property type="component" value="Unassembled WGS sequence"/>
</dbReference>
<evidence type="ECO:0000256" key="5">
    <source>
        <dbReference type="SAM" id="MobiDB-lite"/>
    </source>
</evidence>
<feature type="repeat" description="TPR" evidence="3">
    <location>
        <begin position="731"/>
        <end position="764"/>
    </location>
</feature>
<dbReference type="SMART" id="SM00028">
    <property type="entry name" value="TPR"/>
    <property type="match status" value="8"/>
</dbReference>
<dbReference type="GO" id="GO:0006368">
    <property type="term" value="P:transcription elongation by RNA polymerase II"/>
    <property type="evidence" value="ECO:0007669"/>
    <property type="project" value="TreeGrafter"/>
</dbReference>
<evidence type="ECO:0000256" key="4">
    <source>
        <dbReference type="PROSITE-ProRule" id="PRU10038"/>
    </source>
</evidence>
<organism evidence="7 8">
    <name type="scientific">Cytospora schulzeri</name>
    <dbReference type="NCBI Taxonomy" id="448051"/>
    <lineage>
        <taxon>Eukaryota</taxon>
        <taxon>Fungi</taxon>
        <taxon>Dikarya</taxon>
        <taxon>Ascomycota</taxon>
        <taxon>Pezizomycotina</taxon>
        <taxon>Sordariomycetes</taxon>
        <taxon>Sordariomycetidae</taxon>
        <taxon>Diaporthales</taxon>
        <taxon>Cytosporaceae</taxon>
        <taxon>Cytospora</taxon>
    </lineage>
</organism>
<feature type="domain" description="Alpha/beta hydrolase fold-3" evidence="6">
    <location>
        <begin position="1365"/>
        <end position="1589"/>
    </location>
</feature>
<protein>
    <recommendedName>
        <fullName evidence="6">Alpha/beta hydrolase fold-3 domain-containing protein</fullName>
    </recommendedName>
</protein>
<dbReference type="Pfam" id="PF13181">
    <property type="entry name" value="TPR_8"/>
    <property type="match status" value="2"/>
</dbReference>
<feature type="active site" evidence="4">
    <location>
        <position position="1445"/>
    </location>
</feature>
<feature type="compositionally biased region" description="Basic and acidic residues" evidence="5">
    <location>
        <begin position="990"/>
        <end position="1039"/>
    </location>
</feature>
<dbReference type="InterPro" id="IPR033140">
    <property type="entry name" value="Lipase_GDXG_put_SER_AS"/>
</dbReference>
<sequence>MASALSNGHVNGVNGASNGTYSSKRFSDVPSTLDIPVQDQEDEAVEIDLTNLMDDPSDLCDLFEAEHAARTYWMAVALAYAKQRKVDYAIETLIRGNSLQNINQRDKLSLVSCLCWMYLWKSREAPRVAPEGQLASEAKTKEYYLQQATSTLNEASRINPAFPPLFLARGVLYLLRASLQPPSKSGGAGVIDHDKAELLRSALKSFEDAIRVSSGKNMLAVMGKARAFFSMGKYPEALSAYQEVLQRMPDMVDPDPRIGIGCCFWQLGFKDDAKAAWERSLEINPDSKVGNILLGLYYLDSSGHVPTNSPDFIRLYKKAMTEYTQKSFKLDRDSPLTCATFAGYFLTRKNYANVDSLSHKAIQYTDVNAIASDGWYLLARKEHYAGDADRASDHYKRADDARGGDQRGYLPAKFGQAQLLVLNNDLPGARYHLEKMNKQVRNHETMTLLGTIYAEEVFANEDAAVKENKTNEAKQAIALLESVRSAWNDTQKNVAPDASVLLNLARLYEKDHPDKALQCLQQVEQMELGQISDDVLPDDITDESAKKAAMRKLLPPQLLNNIGCFYSQAEKHELASEMFELALDSCMRIVNSGDEEIDSDALVTTISFNLGRSYESRGLTEKAVDVYEGLLKRHDDYTDARTRLAYIKLRKNPNKDGPESVSKLYNEQATDFEVRALYGWYLSKVTSKKRSHNLNEDHEYRTYKRTLQHLDKHDRYSLVAMGNMHLLSARELPRQTESDKLRKETQYNKSVEFFDKALQLDPNNAYAAQGMAIAIAESKKDYKSALAILLQVRETVKDANVYVNLGHTYDALGQHSKAIESYEIALSKEGKSKDTMILSCLGRTWLSKGKTSSAAAHGQRVATDLNSYYKALEFAKKTLEVAPDQVHFKFNVAFVQLQLVGTLIPMKEADRTLQQLQDAADGLESAIKTLDEVANSPNTPYPKHDLEGRKNMAQNTQRKQLERAIAAQKEYEEKNKEKIQAALEQRQAEQRRREEEKRKAEEAERERKEKIRKEREEIAARDREVAERRAQEERERVEAEMTTDTETGERVKRKRKPAPRRKEEGVERKGRARNRKKQPHADEEGDGDESEEDQERQPKKKRRLTKKENSKFKSAEFINDSDEESPMPSPKGDSPASAISSPEPMPDSDDEGAGRMDVDKPSSPGAGAGGGAAAADDDEEEGAGVQRRQRARRGRVLESDDEDDEDGDKEPAAAAAKASAEPEAAPADVDMADASDDVIVNILDSNELKGLAQRMKVGENNIYKSPVGFIKERYFLKTENKPAFVRQASPFEDFVVRCVRYAFANVPPKVGRVFFSRRVALPWLRWRMLRHGYLRSPVHWREYRDKKVKGVWAVSDPAKKPDIVVYYAHGGGFSMGSTYFYLEFLLSWLSLLKGSGYKNPAIFGIDYTLVPDSSFPTQLDEMVAGYEHVLEMAGDPSIVCVAGDSAGGTLVLSLLLHLAHPQLVKKGRLLPGASRHLDKPGMAVLISPWTNLQSPLHQNNRSDFLDAPTLHLYAAQYAGSIEMIADPLSSPGDCQELGWWKEAAPSKGYFVLYGKEEVFAPEIERLVQKLKKAGTLVSSHGEDAGVHAWPVASMFVSDADEKRLKGLNKIVSEIKSRIPRTKLRTLHNKLKLKLKLKPKLKPKLSLSLSFRLRLISIHKNINISNSNSNSNSITLLLLIFITKSNHNHNNTNNNHNNHNNHNNQTLPIYSSLPPKIGIHLKTNSAKVNLGLIHILLSLHKAQPGLHSIHTNTSNITTRL</sequence>
<keyword evidence="1" id="KW-0677">Repeat</keyword>
<dbReference type="SUPFAM" id="SSF53474">
    <property type="entry name" value="alpha/beta-Hydrolases"/>
    <property type="match status" value="1"/>
</dbReference>
<dbReference type="InterPro" id="IPR029058">
    <property type="entry name" value="AB_hydrolase_fold"/>
</dbReference>
<evidence type="ECO:0000256" key="2">
    <source>
        <dbReference type="ARBA" id="ARBA00022803"/>
    </source>
</evidence>
<dbReference type="GO" id="GO:0016593">
    <property type="term" value="C:Cdc73/Paf1 complex"/>
    <property type="evidence" value="ECO:0007669"/>
    <property type="project" value="TreeGrafter"/>
</dbReference>
<dbReference type="PANTHER" id="PTHR14027">
    <property type="entry name" value="RNA POLYMERASE-ASSOCIATED PROTEIN CTR9"/>
    <property type="match status" value="1"/>
</dbReference>
<evidence type="ECO:0000256" key="3">
    <source>
        <dbReference type="PROSITE-ProRule" id="PRU00339"/>
    </source>
</evidence>
<feature type="compositionally biased region" description="Basic and acidic residues" evidence="5">
    <location>
        <begin position="1060"/>
        <end position="1069"/>
    </location>
</feature>
<name>A0A423X915_9PEZI</name>
<dbReference type="SUPFAM" id="SSF48452">
    <property type="entry name" value="TPR-like"/>
    <property type="match status" value="2"/>
</dbReference>
<feature type="compositionally biased region" description="Acidic residues" evidence="5">
    <location>
        <begin position="1199"/>
        <end position="1208"/>
    </location>
</feature>
<dbReference type="PROSITE" id="PS01174">
    <property type="entry name" value="LIPASE_GDXG_SER"/>
    <property type="match status" value="1"/>
</dbReference>
<proteinExistence type="predicted"/>
<evidence type="ECO:0000256" key="1">
    <source>
        <dbReference type="ARBA" id="ARBA00022737"/>
    </source>
</evidence>
<dbReference type="STRING" id="356882.A0A423X915"/>
<dbReference type="InterPro" id="IPR013094">
    <property type="entry name" value="AB_hydrolase_3"/>
</dbReference>
<dbReference type="InterPro" id="IPR011990">
    <property type="entry name" value="TPR-like_helical_dom_sf"/>
</dbReference>